<evidence type="ECO:0000256" key="1">
    <source>
        <dbReference type="ARBA" id="ARBA00006056"/>
    </source>
</evidence>
<name>A0A6B0YT49_9CHLR</name>
<sequence>MPTIAAGRLERIAGRLMQAAGASSAEAATISRHLIAANLAGHDSHGVIHVPSYIASIRKGHLQPGAPFTITQESRATTVVDGNWGFGFTVSERAMQLTIDKTRRENVAAATVVRQGHVGRLTDYPLMAAEAGMIGLMTADSGRGPKSVAPFGGREPRLGTNPICIAVPSNLDGPFYIDIATSAVAGGKLGVAIQRGQSIPTGWVIDSEGRASTDPAAARNGGAMLPLGGSEGHKGFGLSAMVEILSGLLTGLGFGIEPSGRHNDGCFMAVFQVDAFRPLEEFKREVTEFANYLTATPPAEGTDRVYYPGELEYLRTRKGRAGGIYVEERTWQSLAELAVEFDIDEDFSTDGTGR</sequence>
<dbReference type="PANTHER" id="PTHR11091:SF0">
    <property type="entry name" value="MALATE DEHYDROGENASE"/>
    <property type="match status" value="1"/>
</dbReference>
<dbReference type="SUPFAM" id="SSF89733">
    <property type="entry name" value="L-sulfolactate dehydrogenase-like"/>
    <property type="match status" value="1"/>
</dbReference>
<accession>A0A6B0YT49</accession>
<dbReference type="Gene3D" id="3.30.1370.60">
    <property type="entry name" value="Hypothetical oxidoreductase yiak, domain 2"/>
    <property type="match status" value="1"/>
</dbReference>
<dbReference type="GO" id="GO:0016491">
    <property type="term" value="F:oxidoreductase activity"/>
    <property type="evidence" value="ECO:0007669"/>
    <property type="project" value="UniProtKB-KW"/>
</dbReference>
<evidence type="ECO:0000313" key="3">
    <source>
        <dbReference type="EMBL" id="MXY94274.1"/>
    </source>
</evidence>
<dbReference type="InterPro" id="IPR003767">
    <property type="entry name" value="Malate/L-lactate_DH-like"/>
</dbReference>
<reference evidence="3" key="1">
    <citation type="submission" date="2019-09" db="EMBL/GenBank/DDBJ databases">
        <title>Characterisation of the sponge microbiome using genome-centric metagenomics.</title>
        <authorList>
            <person name="Engelberts J.P."/>
            <person name="Robbins S.J."/>
            <person name="De Goeij J.M."/>
            <person name="Aranda M."/>
            <person name="Bell S.C."/>
            <person name="Webster N.S."/>
        </authorList>
    </citation>
    <scope>NUCLEOTIDE SEQUENCE</scope>
    <source>
        <strain evidence="3">SB0664_bin_27</strain>
    </source>
</reference>
<dbReference type="Gene3D" id="1.10.1530.10">
    <property type="match status" value="1"/>
</dbReference>
<comment type="similarity">
    <text evidence="1">Belongs to the LDH2/MDH2 oxidoreductase family.</text>
</comment>
<evidence type="ECO:0000256" key="2">
    <source>
        <dbReference type="ARBA" id="ARBA00023002"/>
    </source>
</evidence>
<protein>
    <submittedName>
        <fullName evidence="3">Ldh family oxidoreductase</fullName>
    </submittedName>
</protein>
<keyword evidence="2" id="KW-0560">Oxidoreductase</keyword>
<dbReference type="InterPro" id="IPR043144">
    <property type="entry name" value="Mal/L-sulf/L-lact_DH-like_ah"/>
</dbReference>
<dbReference type="EMBL" id="VXRG01000105">
    <property type="protein sequence ID" value="MXY94274.1"/>
    <property type="molecule type" value="Genomic_DNA"/>
</dbReference>
<dbReference type="Pfam" id="PF02615">
    <property type="entry name" value="Ldh_2"/>
    <property type="match status" value="1"/>
</dbReference>
<gene>
    <name evidence="3" type="ORF">F4Y42_12595</name>
</gene>
<dbReference type="InterPro" id="IPR036111">
    <property type="entry name" value="Mal/L-sulfo/L-lacto_DH-like_sf"/>
</dbReference>
<dbReference type="InterPro" id="IPR043143">
    <property type="entry name" value="Mal/L-sulf/L-lact_DH-like_NADP"/>
</dbReference>
<comment type="caution">
    <text evidence="3">The sequence shown here is derived from an EMBL/GenBank/DDBJ whole genome shotgun (WGS) entry which is preliminary data.</text>
</comment>
<dbReference type="AlphaFoldDB" id="A0A6B0YT49"/>
<dbReference type="PANTHER" id="PTHR11091">
    <property type="entry name" value="OXIDOREDUCTASE-RELATED"/>
    <property type="match status" value="1"/>
</dbReference>
<proteinExistence type="inferred from homology"/>
<organism evidence="3">
    <name type="scientific">Caldilineaceae bacterium SB0664_bin_27</name>
    <dbReference type="NCBI Taxonomy" id="2605260"/>
    <lineage>
        <taxon>Bacteria</taxon>
        <taxon>Bacillati</taxon>
        <taxon>Chloroflexota</taxon>
        <taxon>Caldilineae</taxon>
        <taxon>Caldilineales</taxon>
        <taxon>Caldilineaceae</taxon>
    </lineage>
</organism>